<dbReference type="OMA" id="ANIKKWG"/>
<dbReference type="Proteomes" id="UP000186594">
    <property type="component" value="Unassembled WGS sequence"/>
</dbReference>
<dbReference type="GO" id="GO:0016020">
    <property type="term" value="C:membrane"/>
    <property type="evidence" value="ECO:0007669"/>
    <property type="project" value="UniProtKB-SubCell"/>
</dbReference>
<feature type="domain" description="B30.2/SPRY" evidence="7">
    <location>
        <begin position="69"/>
        <end position="271"/>
    </location>
</feature>
<dbReference type="Pfam" id="PF00622">
    <property type="entry name" value="SPRY"/>
    <property type="match status" value="1"/>
</dbReference>
<dbReference type="OrthoDB" id="258495at2759"/>
<evidence type="ECO:0000259" key="7">
    <source>
        <dbReference type="PROSITE" id="PS50188"/>
    </source>
</evidence>
<dbReference type="SUPFAM" id="SSF49899">
    <property type="entry name" value="Concanavalin A-like lectins/glucanases"/>
    <property type="match status" value="1"/>
</dbReference>
<keyword evidence="2 6" id="KW-0812">Transmembrane</keyword>
<keyword evidence="3 6" id="KW-1133">Transmembrane helix</keyword>
<evidence type="ECO:0000256" key="3">
    <source>
        <dbReference type="ARBA" id="ARBA00022989"/>
    </source>
</evidence>
<evidence type="ECO:0000256" key="1">
    <source>
        <dbReference type="ARBA" id="ARBA00004167"/>
    </source>
</evidence>
<dbReference type="SMART" id="SM00449">
    <property type="entry name" value="SPRY"/>
    <property type="match status" value="1"/>
</dbReference>
<comment type="caution">
    <text evidence="8">The sequence shown here is derived from an EMBL/GenBank/DDBJ whole genome shotgun (WGS) entry which is preliminary data.</text>
</comment>
<name>A0A1U7LWG1_NEOID</name>
<proteinExistence type="predicted"/>
<reference evidence="8 9" key="1">
    <citation type="submission" date="2016-04" db="EMBL/GenBank/DDBJ databases">
        <title>Evolutionary innovation and constraint leading to complex multicellularity in the Ascomycota.</title>
        <authorList>
            <person name="Cisse O."/>
            <person name="Nguyen A."/>
            <person name="Hewitt D.A."/>
            <person name="Jedd G."/>
            <person name="Stajich J.E."/>
        </authorList>
    </citation>
    <scope>NUCLEOTIDE SEQUENCE [LARGE SCALE GENOMIC DNA]</scope>
    <source>
        <strain evidence="8 9">DAH-3</strain>
    </source>
</reference>
<evidence type="ECO:0000256" key="4">
    <source>
        <dbReference type="ARBA" id="ARBA00023136"/>
    </source>
</evidence>
<evidence type="ECO:0000256" key="6">
    <source>
        <dbReference type="SAM" id="Phobius"/>
    </source>
</evidence>
<dbReference type="InterPro" id="IPR003877">
    <property type="entry name" value="SPRY_dom"/>
</dbReference>
<dbReference type="InterPro" id="IPR001870">
    <property type="entry name" value="B30.2/SPRY"/>
</dbReference>
<keyword evidence="4 6" id="KW-0472">Membrane</keyword>
<dbReference type="PANTHER" id="PTHR12864">
    <property type="entry name" value="RAN BINDING PROTEIN 9-RELATED"/>
    <property type="match status" value="1"/>
</dbReference>
<evidence type="ECO:0000256" key="5">
    <source>
        <dbReference type="SAM" id="MobiDB-lite"/>
    </source>
</evidence>
<dbReference type="Gene3D" id="2.60.120.920">
    <property type="match status" value="1"/>
</dbReference>
<keyword evidence="9" id="KW-1185">Reference proteome</keyword>
<evidence type="ECO:0000256" key="2">
    <source>
        <dbReference type="ARBA" id="ARBA00022692"/>
    </source>
</evidence>
<accession>A0A1U7LWG1</accession>
<feature type="compositionally biased region" description="Low complexity" evidence="5">
    <location>
        <begin position="346"/>
        <end position="358"/>
    </location>
</feature>
<sequence length="367" mass="40040">MSSLNAVAVALLAALGGVFLIGAMILAAFVFLSYSGGGRIRLGLGAAGSYDDEQQQLLDERQYLGALDQNARAAYYRARAFVDTHPPDEHFTEISLAQHLAIQEKGVAAWEFVPEPETAACFVQARTEIAFYDGDGECSVQTNLPVPRTNDVYYWEAKVFEKPEAVTVAVGVASKPYPLFRLPGWHKHSVAYLSDGVYRHNQPFTSQPVGPLLFEGDVVGVGYKPRSGTIFFTRNGKKLQDVTQNMKMNLFPTIGATGPCSVHVNFGQMGFVFIEANVKKWGLAPMVGTLAPPPAYGLFDSSILLESGTGPSELQRYLPPSPGPVHRSADISLAYISTSPPAYSSPPNNQQYDPNNQQHDYERRTST</sequence>
<gene>
    <name evidence="8" type="ORF">NEOLI_000031</name>
</gene>
<feature type="transmembrane region" description="Helical" evidence="6">
    <location>
        <begin position="6"/>
        <end position="32"/>
    </location>
</feature>
<comment type="subcellular location">
    <subcellularLocation>
        <location evidence="1">Membrane</location>
        <topology evidence="1">Single-pass membrane protein</topology>
    </subcellularLocation>
</comment>
<evidence type="ECO:0000313" key="9">
    <source>
        <dbReference type="Proteomes" id="UP000186594"/>
    </source>
</evidence>
<dbReference type="InterPro" id="IPR050618">
    <property type="entry name" value="Ubq-SigPath_Reg"/>
</dbReference>
<dbReference type="InterPro" id="IPR013320">
    <property type="entry name" value="ConA-like_dom_sf"/>
</dbReference>
<organism evidence="8 9">
    <name type="scientific">Neolecta irregularis (strain DAH-3)</name>
    <dbReference type="NCBI Taxonomy" id="1198029"/>
    <lineage>
        <taxon>Eukaryota</taxon>
        <taxon>Fungi</taxon>
        <taxon>Dikarya</taxon>
        <taxon>Ascomycota</taxon>
        <taxon>Taphrinomycotina</taxon>
        <taxon>Neolectales</taxon>
        <taxon>Neolectaceae</taxon>
        <taxon>Neolecta</taxon>
    </lineage>
</organism>
<dbReference type="STRING" id="1198029.A0A1U7LWG1"/>
<dbReference type="AlphaFoldDB" id="A0A1U7LWG1"/>
<dbReference type="CDD" id="cd12910">
    <property type="entry name" value="SPRY_SSH4_like"/>
    <property type="match status" value="1"/>
</dbReference>
<evidence type="ECO:0000313" key="8">
    <source>
        <dbReference type="EMBL" id="OLL27016.1"/>
    </source>
</evidence>
<dbReference type="InterPro" id="IPR043136">
    <property type="entry name" value="B30.2/SPRY_sf"/>
</dbReference>
<dbReference type="PROSITE" id="PS50188">
    <property type="entry name" value="B302_SPRY"/>
    <property type="match status" value="1"/>
</dbReference>
<protein>
    <submittedName>
        <fullName evidence="8">Protein ssh4</fullName>
    </submittedName>
</protein>
<feature type="region of interest" description="Disordered" evidence="5">
    <location>
        <begin position="337"/>
        <end position="367"/>
    </location>
</feature>
<dbReference type="EMBL" id="LXFE01000126">
    <property type="protein sequence ID" value="OLL27016.1"/>
    <property type="molecule type" value="Genomic_DNA"/>
</dbReference>
<dbReference type="InterPro" id="IPR035780">
    <property type="entry name" value="SPRY_Ssh4-like"/>
</dbReference>